<proteinExistence type="predicted"/>
<name>A0A385DPT3_9CAUD</name>
<dbReference type="EMBL" id="MH669007">
    <property type="protein sequence ID" value="AXQ61354.1"/>
    <property type="molecule type" value="Genomic_DNA"/>
</dbReference>
<dbReference type="GeneID" id="65115680"/>
<dbReference type="RefSeq" id="YP_010098012.1">
    <property type="nucleotide sequence ID" value="NC_055763.1"/>
</dbReference>
<protein>
    <submittedName>
        <fullName evidence="1">Uncharacterized protein</fullName>
    </submittedName>
</protein>
<dbReference type="Proteomes" id="UP000263654">
    <property type="component" value="Segment"/>
</dbReference>
<evidence type="ECO:0000313" key="1">
    <source>
        <dbReference type="EMBL" id="AXQ61354.1"/>
    </source>
</evidence>
<dbReference type="KEGG" id="vg:65115680"/>
<gene>
    <name evidence="1" type="primary">35</name>
    <name evidence="1" type="ORF">SEA_MARIETTA_35</name>
</gene>
<keyword evidence="2" id="KW-1185">Reference proteome</keyword>
<sequence>MADDKMRGGYRQNTRGFGQLLRRSKPLDRALRYEAVQIAWYFRNKHPRDGKTPASADMVKVVKRVPGGRRKDRMEMRVVAYDQRNMKEAVKTLKAGLRHTSGGRKISARGRISN</sequence>
<organism evidence="1 2">
    <name type="scientific">Gordonia phage Marietta</name>
    <dbReference type="NCBI Taxonomy" id="2301558"/>
    <lineage>
        <taxon>Viruses</taxon>
        <taxon>Duplodnaviria</taxon>
        <taxon>Heunggongvirae</taxon>
        <taxon>Uroviricota</taxon>
        <taxon>Caudoviricetes</taxon>
        <taxon>Zierdtviridae</taxon>
        <taxon>Emilbogenvirinae</taxon>
        <taxon>Sukkupivirus</taxon>
        <taxon>Sukkupivirus marietta</taxon>
    </lineage>
</organism>
<accession>A0A385DPT3</accession>
<evidence type="ECO:0000313" key="2">
    <source>
        <dbReference type="Proteomes" id="UP000263654"/>
    </source>
</evidence>
<reference evidence="1 2" key="1">
    <citation type="submission" date="2018-07" db="EMBL/GenBank/DDBJ databases">
        <authorList>
            <person name="Burke E.M."/>
            <person name="Good S."/>
            <person name="Jeffords E.T."/>
            <person name="Pearson M."/>
            <person name="Sohlstrom A."/>
            <person name="Westholm D.E."/>
            <person name="Butela K.A."/>
            <person name="Garlena R.A."/>
            <person name="Russell D.A."/>
            <person name="Pope W.H."/>
            <person name="Jacobs-Sera D."/>
            <person name="Hatfull G.F."/>
        </authorList>
    </citation>
    <scope>NUCLEOTIDE SEQUENCE [LARGE SCALE GENOMIC DNA]</scope>
</reference>